<reference evidence="2" key="1">
    <citation type="submission" date="2022-03" db="EMBL/GenBank/DDBJ databases">
        <authorList>
            <person name="Tunstrom K."/>
        </authorList>
    </citation>
    <scope>NUCLEOTIDE SEQUENCE</scope>
</reference>
<dbReference type="Proteomes" id="UP001153954">
    <property type="component" value="Unassembled WGS sequence"/>
</dbReference>
<feature type="compositionally biased region" description="Polar residues" evidence="1">
    <location>
        <begin position="1"/>
        <end position="15"/>
    </location>
</feature>
<organism evidence="2 3">
    <name type="scientific">Euphydryas editha</name>
    <name type="common">Edith's checkerspot</name>
    <dbReference type="NCBI Taxonomy" id="104508"/>
    <lineage>
        <taxon>Eukaryota</taxon>
        <taxon>Metazoa</taxon>
        <taxon>Ecdysozoa</taxon>
        <taxon>Arthropoda</taxon>
        <taxon>Hexapoda</taxon>
        <taxon>Insecta</taxon>
        <taxon>Pterygota</taxon>
        <taxon>Neoptera</taxon>
        <taxon>Endopterygota</taxon>
        <taxon>Lepidoptera</taxon>
        <taxon>Glossata</taxon>
        <taxon>Ditrysia</taxon>
        <taxon>Papilionoidea</taxon>
        <taxon>Nymphalidae</taxon>
        <taxon>Nymphalinae</taxon>
        <taxon>Euphydryas</taxon>
    </lineage>
</organism>
<name>A0AAU9VED1_EUPED</name>
<comment type="caution">
    <text evidence="2">The sequence shown here is derived from an EMBL/GenBank/DDBJ whole genome shotgun (WGS) entry which is preliminary data.</text>
</comment>
<protein>
    <submittedName>
        <fullName evidence="2">Uncharacterized protein</fullName>
    </submittedName>
</protein>
<keyword evidence="3" id="KW-1185">Reference proteome</keyword>
<feature type="region of interest" description="Disordered" evidence="1">
    <location>
        <begin position="1"/>
        <end position="33"/>
    </location>
</feature>
<dbReference type="EMBL" id="CAKOGL010000031">
    <property type="protein sequence ID" value="CAH2108736.1"/>
    <property type="molecule type" value="Genomic_DNA"/>
</dbReference>
<dbReference type="AlphaFoldDB" id="A0AAU9VED1"/>
<evidence type="ECO:0000313" key="3">
    <source>
        <dbReference type="Proteomes" id="UP001153954"/>
    </source>
</evidence>
<accession>A0AAU9VED1</accession>
<evidence type="ECO:0000313" key="2">
    <source>
        <dbReference type="EMBL" id="CAH2108736.1"/>
    </source>
</evidence>
<sequence length="101" mass="11171">MTSSGNVNTLPSETESVAAEAPPPARYPRSESRSWLQYPASRLQRLLRDACPRPAHAHATLRLRTESNMALANLSSRRCQQPRSDVHILPADVTPNLMAQP</sequence>
<evidence type="ECO:0000256" key="1">
    <source>
        <dbReference type="SAM" id="MobiDB-lite"/>
    </source>
</evidence>
<proteinExistence type="predicted"/>
<gene>
    <name evidence="2" type="ORF">EEDITHA_LOCUS22644</name>
</gene>